<dbReference type="Proteomes" id="UP000234254">
    <property type="component" value="Unassembled WGS sequence"/>
</dbReference>
<gene>
    <name evidence="3" type="ORF">P168DRAFT_306833</name>
</gene>
<dbReference type="Gene3D" id="3.40.50.1580">
    <property type="entry name" value="Nucleoside phosphorylase domain"/>
    <property type="match status" value="1"/>
</dbReference>
<dbReference type="PRINTS" id="PR00364">
    <property type="entry name" value="DISEASERSIST"/>
</dbReference>
<dbReference type="GO" id="GO:0009116">
    <property type="term" value="P:nucleoside metabolic process"/>
    <property type="evidence" value="ECO:0007669"/>
    <property type="project" value="InterPro"/>
</dbReference>
<dbReference type="InterPro" id="IPR002182">
    <property type="entry name" value="NB-ARC"/>
</dbReference>
<evidence type="ECO:0000259" key="1">
    <source>
        <dbReference type="Pfam" id="PF00931"/>
    </source>
</evidence>
<name>A0A2I1CVR0_ASPC2</name>
<dbReference type="InterPro" id="IPR011990">
    <property type="entry name" value="TPR-like_helical_dom_sf"/>
</dbReference>
<dbReference type="InterPro" id="IPR019734">
    <property type="entry name" value="TPR_rpt"/>
</dbReference>
<dbReference type="Gene3D" id="1.25.40.10">
    <property type="entry name" value="Tetratricopeptide repeat domain"/>
    <property type="match status" value="2"/>
</dbReference>
<dbReference type="InterPro" id="IPR027417">
    <property type="entry name" value="P-loop_NTPase"/>
</dbReference>
<evidence type="ECO:0000313" key="3">
    <source>
        <dbReference type="EMBL" id="PKY01716.1"/>
    </source>
</evidence>
<dbReference type="InterPro" id="IPR053137">
    <property type="entry name" value="NLR-like"/>
</dbReference>
<dbReference type="Pfam" id="PF00931">
    <property type="entry name" value="NB-ARC"/>
    <property type="match status" value="1"/>
</dbReference>
<dbReference type="SUPFAM" id="SSF52540">
    <property type="entry name" value="P-loop containing nucleoside triphosphate hydrolases"/>
    <property type="match status" value="1"/>
</dbReference>
<feature type="domain" description="Nucleoside phosphorylase" evidence="2">
    <location>
        <begin position="13"/>
        <end position="297"/>
    </location>
</feature>
<dbReference type="EMBL" id="MSFM01000011">
    <property type="protein sequence ID" value="PKY01716.1"/>
    <property type="molecule type" value="Genomic_DNA"/>
</dbReference>
<dbReference type="PANTHER" id="PTHR46082">
    <property type="entry name" value="ATP/GTP-BINDING PROTEIN-RELATED"/>
    <property type="match status" value="1"/>
</dbReference>
<dbReference type="InterPro" id="IPR000845">
    <property type="entry name" value="Nucleoside_phosphorylase_d"/>
</dbReference>
<dbReference type="InterPro" id="IPR035994">
    <property type="entry name" value="Nucleoside_phosphorylase_sf"/>
</dbReference>
<dbReference type="PANTHER" id="PTHR46082:SF6">
    <property type="entry name" value="AAA+ ATPASE DOMAIN-CONTAINING PROTEIN-RELATED"/>
    <property type="match status" value="1"/>
</dbReference>
<dbReference type="VEuPathDB" id="FungiDB:P168DRAFT_306833"/>
<evidence type="ECO:0008006" key="5">
    <source>
        <dbReference type="Google" id="ProtNLM"/>
    </source>
</evidence>
<sequence>MSHGSLSHEDYTVGWICALPVELAAAKVMLDQVHPPLPNAPTDRNTYVLGTISGHNVVVAGLSAGVIGPVSAAVVAEQMVSTFCNIRFGLMVGIGGRIPNSEADIRLGDIVVSIPARGFGGVVQYDHGKLVDGRTERTGSLNQPPQVLLTAIAQLQADHLIQDSLTAAIISQVLEERPQMRRNFAYPGGEEDRLFHATYKHAQRGETCRDSCDSSCTILRPSRQTEQPTIYYGLIASGNQVIKDSNMRDQIGKDLGAYCVEMEAAGLMNNFPCLIIRGICDYADSHKNDKWQGYAAAVAAAYAKELLSVTSVSQTAASRKAVEILQAELFKIPFDTKGVPMIDEFIGREAEIEHIWSIIRPDTETMRKVVILNGMGGVGKTQLAIHLARLHKGDFTAIFWIDGSNEQTLIRSLETIFGKIPALQYEQASEYSQKSGSRNEAQMRAERVLRWLSMENNSKWLLIFDNVDQYNPVPIGQDGSGDVYDIEQYFPSADHGSIIITTRLQQLAELGRSCPLLAMHLLESRILLAKSSGYDTEPPTTINDDMEKLASRLEGLPLAIVIAGSYIRCTGISHAKYLQYYNQAWNEIQSARAARPPRQYSNGNLMTTWCISYFEVKKRSSSSARLFFLLSYFYHNDICLIQKNLEINSYSLHPVIQDWCQNELINIDPTLADDVPKNRTFVIVSLGQNIPDRHTPDYWVQQKRVLPHFNHVRPRLEAYLGDGQHEIIMASLSAFGTLYGNEDDWGCAEMMHRQAFHGLDEILGPDHEYTLRVMNNLGLSLQHQEKIDEAVELLLQTLERKEKVLGSDDESTLDTVSNLAGLYGVQNKILEADMMFRRALETKENILGPTHPSTMQTLQSFASFYDNHDRLAEAKDMTERTVVGFTKELGPDHISTLQARFNLGCVLLKQGYSEAGERELSHARDGFERNLGPGHETTIYVTALLAQSYKRQHNTEKAKLLLTKMAAVTEHTSKKAAMTALTVSINLARIYYDEGDFDKAEELFQSTALKGQRMCGLRDKLTLLALDGLADTYHSKNKICEAEAIWTQIVESPWCSAPTESDTLTHVAPNSPPRLQALRSLASVRQEQGRLPEAGQILEQALDVALESFEHFDPVIQDIIEDLHAVRILLYHPEERDPELRVTGEGNTSAKDEQSLLFRYPVGPYRALIAVGCNYIEVPPSHERRSSELCTAVYLVSAPTPGNLACVQFEIACRSEGQLNDDLEGPRTWFECSVLRPWSEDADFNSLLETVDIKSCPEDFGDDIQEAGWYFENIPVPSDGPENRDDGSAEVSCAVVTNEASEEKQEHMVVWYRDTDDPNGRRFMPVLQEGDRIVLWARTQYPGWVHHVERARIILFHLPDQPDVP</sequence>
<dbReference type="Pfam" id="PF13176">
    <property type="entry name" value="TPR_7"/>
    <property type="match status" value="1"/>
</dbReference>
<dbReference type="RefSeq" id="XP_024690310.1">
    <property type="nucleotide sequence ID" value="XM_024839059.1"/>
</dbReference>
<organism evidence="3 4">
    <name type="scientific">Aspergillus campestris (strain IBT 28561)</name>
    <dbReference type="NCBI Taxonomy" id="1392248"/>
    <lineage>
        <taxon>Eukaryota</taxon>
        <taxon>Fungi</taxon>
        <taxon>Dikarya</taxon>
        <taxon>Ascomycota</taxon>
        <taxon>Pezizomycotina</taxon>
        <taxon>Eurotiomycetes</taxon>
        <taxon>Eurotiomycetidae</taxon>
        <taxon>Eurotiales</taxon>
        <taxon>Aspergillaceae</taxon>
        <taxon>Aspergillus</taxon>
        <taxon>Aspergillus subgen. Circumdati</taxon>
    </lineage>
</organism>
<dbReference type="Gene3D" id="3.40.50.300">
    <property type="entry name" value="P-loop containing nucleotide triphosphate hydrolases"/>
    <property type="match status" value="1"/>
</dbReference>
<dbReference type="Pfam" id="PF01048">
    <property type="entry name" value="PNP_UDP_1"/>
    <property type="match status" value="1"/>
</dbReference>
<reference evidence="3" key="1">
    <citation type="submission" date="2016-12" db="EMBL/GenBank/DDBJ databases">
        <title>The genomes of Aspergillus section Nigri reveals drivers in fungal speciation.</title>
        <authorList>
            <consortium name="DOE Joint Genome Institute"/>
            <person name="Vesth T.C."/>
            <person name="Nybo J."/>
            <person name="Theobald S."/>
            <person name="Brandl J."/>
            <person name="Frisvad J.C."/>
            <person name="Nielsen K.F."/>
            <person name="Lyhne E.K."/>
            <person name="Kogle M.E."/>
            <person name="Kuo A."/>
            <person name="Riley R."/>
            <person name="Clum A."/>
            <person name="Nolan M."/>
            <person name="Lipzen A."/>
            <person name="Salamov A."/>
            <person name="Henrissat B."/>
            <person name="Wiebenga A."/>
            <person name="De vries R.P."/>
            <person name="Grigoriev I.V."/>
            <person name="Mortensen U.H."/>
            <person name="Andersen M.R."/>
            <person name="Baker S.E."/>
        </authorList>
    </citation>
    <scope>NUCLEOTIDE SEQUENCE</scope>
    <source>
        <strain evidence="3">IBT 28561</strain>
    </source>
</reference>
<evidence type="ECO:0000313" key="4">
    <source>
        <dbReference type="Proteomes" id="UP000234254"/>
    </source>
</evidence>
<accession>A0A2I1CVR0</accession>
<dbReference type="SMART" id="SM00028">
    <property type="entry name" value="TPR"/>
    <property type="match status" value="4"/>
</dbReference>
<protein>
    <recommendedName>
        <fullName evidence="5">Purine and uridine phosphorylase</fullName>
    </recommendedName>
</protein>
<comment type="caution">
    <text evidence="3">The sequence shown here is derived from an EMBL/GenBank/DDBJ whole genome shotgun (WGS) entry which is preliminary data.</text>
</comment>
<evidence type="ECO:0000259" key="2">
    <source>
        <dbReference type="Pfam" id="PF01048"/>
    </source>
</evidence>
<dbReference type="GO" id="GO:0043531">
    <property type="term" value="F:ADP binding"/>
    <property type="evidence" value="ECO:0007669"/>
    <property type="project" value="InterPro"/>
</dbReference>
<dbReference type="GeneID" id="36546583"/>
<feature type="domain" description="NB-ARC" evidence="1">
    <location>
        <begin position="349"/>
        <end position="510"/>
    </location>
</feature>
<keyword evidence="4" id="KW-1185">Reference proteome</keyword>
<dbReference type="SUPFAM" id="SSF53167">
    <property type="entry name" value="Purine and uridine phosphorylases"/>
    <property type="match status" value="1"/>
</dbReference>
<proteinExistence type="predicted"/>
<dbReference type="SUPFAM" id="SSF48452">
    <property type="entry name" value="TPR-like"/>
    <property type="match status" value="2"/>
</dbReference>
<dbReference type="OrthoDB" id="1658288at2759"/>
<dbReference type="Pfam" id="PF13374">
    <property type="entry name" value="TPR_10"/>
    <property type="match status" value="1"/>
</dbReference>
<dbReference type="GO" id="GO:0003824">
    <property type="term" value="F:catalytic activity"/>
    <property type="evidence" value="ECO:0007669"/>
    <property type="project" value="InterPro"/>
</dbReference>
<dbReference type="Pfam" id="PF13424">
    <property type="entry name" value="TPR_12"/>
    <property type="match status" value="1"/>
</dbReference>